<evidence type="ECO:0000256" key="11">
    <source>
        <dbReference type="ARBA" id="ARBA00023024"/>
    </source>
</evidence>
<keyword evidence="11" id="KW-0146">Chitin degradation</keyword>
<keyword evidence="7" id="KW-0336">GPI-anchor</keyword>
<feature type="compositionally biased region" description="Low complexity" evidence="21">
    <location>
        <begin position="635"/>
        <end position="649"/>
    </location>
</feature>
<evidence type="ECO:0000313" key="24">
    <source>
        <dbReference type="EMBL" id="KAE8145430.1"/>
    </source>
</evidence>
<dbReference type="PANTHER" id="PTHR45708">
    <property type="entry name" value="ENDOCHITINASE"/>
    <property type="match status" value="1"/>
</dbReference>
<evidence type="ECO:0000256" key="17">
    <source>
        <dbReference type="ARBA" id="ARBA00023326"/>
    </source>
</evidence>
<dbReference type="GO" id="GO:0006032">
    <property type="term" value="P:chitin catabolic process"/>
    <property type="evidence" value="ECO:0007669"/>
    <property type="project" value="UniProtKB-KW"/>
</dbReference>
<dbReference type="PROSITE" id="PS01095">
    <property type="entry name" value="GH18_1"/>
    <property type="match status" value="1"/>
</dbReference>
<evidence type="ECO:0000256" key="22">
    <source>
        <dbReference type="SAM" id="SignalP"/>
    </source>
</evidence>
<comment type="subcellular location">
    <subcellularLocation>
        <location evidence="3">Cell membrane</location>
        <topology evidence="3">Lipid-anchor</topology>
        <topology evidence="3">GPI-anchor</topology>
    </subcellularLocation>
    <subcellularLocation>
        <location evidence="2">Secreted</location>
        <location evidence="2">Cell wall</location>
    </subcellularLocation>
</comment>
<evidence type="ECO:0000256" key="20">
    <source>
        <dbReference type="RuleBase" id="RU000489"/>
    </source>
</evidence>
<dbReference type="Pfam" id="PF00704">
    <property type="entry name" value="Glyco_hydro_18"/>
    <property type="match status" value="1"/>
</dbReference>
<comment type="catalytic activity">
    <reaction evidence="1">
        <text>Random endo-hydrolysis of N-acetyl-beta-D-glucosaminide (1-&gt;4)-beta-linkages in chitin and chitodextrins.</text>
        <dbReference type="EC" id="3.2.1.14"/>
    </reaction>
</comment>
<evidence type="ECO:0000256" key="16">
    <source>
        <dbReference type="ARBA" id="ARBA00023295"/>
    </source>
</evidence>
<evidence type="ECO:0000259" key="23">
    <source>
        <dbReference type="PROSITE" id="PS51910"/>
    </source>
</evidence>
<keyword evidence="9 22" id="KW-0732">Signal</keyword>
<feature type="compositionally biased region" description="Low complexity" evidence="21">
    <location>
        <begin position="482"/>
        <end position="559"/>
    </location>
</feature>
<accession>A0A5N6TGR1</accession>
<dbReference type="InterPro" id="IPR017853">
    <property type="entry name" value="GH"/>
</dbReference>
<keyword evidence="15" id="KW-0449">Lipoprotein</keyword>
<feature type="region of interest" description="Disordered" evidence="21">
    <location>
        <begin position="338"/>
        <end position="559"/>
    </location>
</feature>
<dbReference type="InterPro" id="IPR001579">
    <property type="entry name" value="Glyco_hydro_18_chit_AS"/>
</dbReference>
<feature type="compositionally biased region" description="Polar residues" evidence="21">
    <location>
        <begin position="847"/>
        <end position="908"/>
    </location>
</feature>
<evidence type="ECO:0000256" key="4">
    <source>
        <dbReference type="ARBA" id="ARBA00012729"/>
    </source>
</evidence>
<dbReference type="InterPro" id="IPR009306">
    <property type="entry name" value="DUF963"/>
</dbReference>
<evidence type="ECO:0000256" key="13">
    <source>
        <dbReference type="ARBA" id="ARBA00023180"/>
    </source>
</evidence>
<dbReference type="GO" id="GO:0005576">
    <property type="term" value="C:extracellular region"/>
    <property type="evidence" value="ECO:0007669"/>
    <property type="project" value="TreeGrafter"/>
</dbReference>
<dbReference type="GO" id="GO:0005886">
    <property type="term" value="C:plasma membrane"/>
    <property type="evidence" value="ECO:0007669"/>
    <property type="project" value="UniProtKB-SubCell"/>
</dbReference>
<keyword evidence="5" id="KW-1003">Cell membrane</keyword>
<feature type="signal peptide" evidence="22">
    <location>
        <begin position="1"/>
        <end position="22"/>
    </location>
</feature>
<keyword evidence="13" id="KW-0325">Glycoprotein</keyword>
<feature type="region of interest" description="Disordered" evidence="21">
    <location>
        <begin position="589"/>
        <end position="676"/>
    </location>
</feature>
<dbReference type="InterPro" id="IPR045321">
    <property type="entry name" value="Cts1-like"/>
</dbReference>
<dbReference type="GO" id="GO:0098552">
    <property type="term" value="C:side of membrane"/>
    <property type="evidence" value="ECO:0007669"/>
    <property type="project" value="UniProtKB-KW"/>
</dbReference>
<feature type="compositionally biased region" description="Polar residues" evidence="21">
    <location>
        <begin position="432"/>
        <end position="481"/>
    </location>
</feature>
<feature type="compositionally biased region" description="Polar residues" evidence="21">
    <location>
        <begin position="658"/>
        <end position="676"/>
    </location>
</feature>
<evidence type="ECO:0000256" key="18">
    <source>
        <dbReference type="ARBA" id="ARBA00024658"/>
    </source>
</evidence>
<evidence type="ECO:0000313" key="25">
    <source>
        <dbReference type="Proteomes" id="UP000325780"/>
    </source>
</evidence>
<feature type="compositionally biased region" description="Polar residues" evidence="21">
    <location>
        <begin position="617"/>
        <end position="634"/>
    </location>
</feature>
<keyword evidence="17" id="KW-0624">Polysaccharide degradation</keyword>
<feature type="chain" id="PRO_5024797058" description="chitinase" evidence="22">
    <location>
        <begin position="23"/>
        <end position="953"/>
    </location>
</feature>
<dbReference type="PANTHER" id="PTHR45708:SF47">
    <property type="entry name" value="ENDOCHITINASE A"/>
    <property type="match status" value="1"/>
</dbReference>
<gene>
    <name evidence="24" type="ORF">BDV25DRAFT_144654</name>
</gene>
<feature type="region of interest" description="Disordered" evidence="21">
    <location>
        <begin position="845"/>
        <end position="923"/>
    </location>
</feature>
<proteinExistence type="inferred from homology"/>
<dbReference type="Proteomes" id="UP000325780">
    <property type="component" value="Unassembled WGS sequence"/>
</dbReference>
<evidence type="ECO:0000256" key="1">
    <source>
        <dbReference type="ARBA" id="ARBA00000822"/>
    </source>
</evidence>
<dbReference type="GO" id="GO:0008843">
    <property type="term" value="F:endochitinase activity"/>
    <property type="evidence" value="ECO:0007669"/>
    <property type="project" value="UniProtKB-EC"/>
</dbReference>
<evidence type="ECO:0000256" key="10">
    <source>
        <dbReference type="ARBA" id="ARBA00022801"/>
    </source>
</evidence>
<feature type="compositionally biased region" description="Low complexity" evidence="21">
    <location>
        <begin position="589"/>
        <end position="616"/>
    </location>
</feature>
<dbReference type="EC" id="3.2.1.14" evidence="4"/>
<feature type="compositionally biased region" description="Polar residues" evidence="21">
    <location>
        <begin position="360"/>
        <end position="385"/>
    </location>
</feature>
<keyword evidence="12" id="KW-0472">Membrane</keyword>
<evidence type="ECO:0000256" key="14">
    <source>
        <dbReference type="ARBA" id="ARBA00023277"/>
    </source>
</evidence>
<dbReference type="Pfam" id="PF06131">
    <property type="entry name" value="DUF963"/>
    <property type="match status" value="3"/>
</dbReference>
<dbReference type="CDD" id="cd02877">
    <property type="entry name" value="GH18_hevamine_XipI_class_III"/>
    <property type="match status" value="1"/>
</dbReference>
<feature type="compositionally biased region" description="Low complexity" evidence="21">
    <location>
        <begin position="387"/>
        <end position="431"/>
    </location>
</feature>
<dbReference type="GO" id="GO:0000272">
    <property type="term" value="P:polysaccharide catabolic process"/>
    <property type="evidence" value="ECO:0007669"/>
    <property type="project" value="UniProtKB-KW"/>
</dbReference>
<sequence length="953" mass="97387">MGFNKYLAVISAASALFPQAYAFDPQGKSNVAVYYGQGANQERLSHFCQQTSLDVINIGFVNEFPDQSSVNWPGSNFGNQCDGQTYVIGGVETKFLTNCRQIMEDIPLCQEAGKKVLLSLGGASPDNQKILSTDSAVAFADFLWSAFGPVDDSWLEWGGPRPFGNVSVDGFDFDIEHNGGFGYATMVNRFRGHFSENPDRKFYISGSPQCHIPDEQLGSAIATSAFDFVWVQFYNNDDCSARNFVSGTGFNFDKWVNIVKLGNPAAKLFVGLPGSESAALPGYYLTPSEVEPLVSKYMKLYPDTFGGIMVWEATQSDRNQINGTSYAGNMKRILTELDPSLPIPKPSPSSSTLITSSTPVHSSTPLASSTPISSSTPVQSSTLVALSTPVHSSTPTSSSTTVQSSTPVTSSTPISSSTPVQSSTPVGSSTPLASSTLIHSSTHHGSSTPLASSTPVQSSTLVASSSPLVSNTPIRSSTPVGSSTTQLSSSAASSSRVASSTFVRPTSSISSGISSSIPAISGTPSGSSTPVISSISSRSHTRPVSSPSSSLPIIPGTSSVGTPIGWNSTAVLVTPSTSLVVTETVWPTPSKTLTSLSPPVTSESSGSSSSVAGSESQPLTSETSYSARTSTFTNSAVSSATTPVSSSESLTRPRPAGESSSVQTHVSNGVTPSSYGQSITATGVATITPGVSAPSVTNISSTSEPTTVTTVIVTSYVDICPTGFTTVTTTYTTTYCPGTVSSSATATELPSGSGFETTAPAPPEGWTTTVTVCTHCAATPTTVTLTLPATITGAEPVTAPAVPTTAAPPIEGWVTTVSVCTDCAPTPTTITVTVPVIGTGSIPGFPTGTNTAGHPNNSAGQEGSANSKTANTATGPQRSAVPSSSGIVGTGGAQSSSTLFVRPSTSGSRVPVGPSGTQDNTSPVFTGAASQNAVLASGALALTVFALPAMLLI</sequence>
<keyword evidence="14" id="KW-0119">Carbohydrate metabolism</keyword>
<dbReference type="InterPro" id="IPR001223">
    <property type="entry name" value="Glyco_hydro18_cat"/>
</dbReference>
<evidence type="ECO:0000256" key="5">
    <source>
        <dbReference type="ARBA" id="ARBA00022475"/>
    </source>
</evidence>
<evidence type="ECO:0000256" key="12">
    <source>
        <dbReference type="ARBA" id="ARBA00023136"/>
    </source>
</evidence>
<comment type="function">
    <text evidence="18">GPI-anchored chitinase involved in the degradation of chitin, a component of the cell walls of fungi and exoskeletal elements of some animals (including worms and arthropods). Required to reshape the cell wall at the sites where cell wall remodeling and/or cell wall maturation actively take place such as sites of conidia formation.</text>
</comment>
<dbReference type="GO" id="GO:0008061">
    <property type="term" value="F:chitin binding"/>
    <property type="evidence" value="ECO:0007669"/>
    <property type="project" value="UniProtKB-KW"/>
</dbReference>
<keyword evidence="10 20" id="KW-0378">Hydrolase</keyword>
<protein>
    <recommendedName>
        <fullName evidence="4">chitinase</fullName>
        <ecNumber evidence="4">3.2.1.14</ecNumber>
    </recommendedName>
</protein>
<evidence type="ECO:0000256" key="21">
    <source>
        <dbReference type="SAM" id="MobiDB-lite"/>
    </source>
</evidence>
<dbReference type="FunFam" id="3.20.20.80:FF:000150">
    <property type="entry name" value="Class III chitinase ChiA1"/>
    <property type="match status" value="1"/>
</dbReference>
<keyword evidence="25" id="KW-1185">Reference proteome</keyword>
<evidence type="ECO:0000256" key="6">
    <source>
        <dbReference type="ARBA" id="ARBA00022512"/>
    </source>
</evidence>
<feature type="compositionally biased region" description="Low complexity" evidence="21">
    <location>
        <begin position="348"/>
        <end position="359"/>
    </location>
</feature>
<evidence type="ECO:0000256" key="7">
    <source>
        <dbReference type="ARBA" id="ARBA00022622"/>
    </source>
</evidence>
<keyword evidence="8" id="KW-0147">Chitin-binding</keyword>
<evidence type="ECO:0000256" key="15">
    <source>
        <dbReference type="ARBA" id="ARBA00023288"/>
    </source>
</evidence>
<evidence type="ECO:0000256" key="9">
    <source>
        <dbReference type="ARBA" id="ARBA00022729"/>
    </source>
</evidence>
<dbReference type="InterPro" id="IPR050542">
    <property type="entry name" value="Glycosyl_Hydrlase18_Chitinase"/>
</dbReference>
<keyword evidence="6" id="KW-0134">Cell wall</keyword>
<evidence type="ECO:0000256" key="19">
    <source>
        <dbReference type="ARBA" id="ARBA00025727"/>
    </source>
</evidence>
<dbReference type="PROSITE" id="PS51910">
    <property type="entry name" value="GH18_2"/>
    <property type="match status" value="1"/>
</dbReference>
<evidence type="ECO:0000256" key="2">
    <source>
        <dbReference type="ARBA" id="ARBA00004191"/>
    </source>
</evidence>
<comment type="similarity">
    <text evidence="19">Belongs to the glycosyl hydrolase 18 family. Chitinase class III subfamily.</text>
</comment>
<evidence type="ECO:0000256" key="3">
    <source>
        <dbReference type="ARBA" id="ARBA00004609"/>
    </source>
</evidence>
<evidence type="ECO:0000256" key="8">
    <source>
        <dbReference type="ARBA" id="ARBA00022669"/>
    </source>
</evidence>
<dbReference type="EMBL" id="ML742346">
    <property type="protein sequence ID" value="KAE8145430.1"/>
    <property type="molecule type" value="Genomic_DNA"/>
</dbReference>
<dbReference type="AlphaFoldDB" id="A0A5N6TGR1"/>
<name>A0A5N6TGR1_ASPAV</name>
<dbReference type="Gene3D" id="3.20.20.80">
    <property type="entry name" value="Glycosidases"/>
    <property type="match status" value="1"/>
</dbReference>
<dbReference type="OrthoDB" id="6020543at2759"/>
<keyword evidence="6" id="KW-0964">Secreted</keyword>
<dbReference type="SUPFAM" id="SSF51445">
    <property type="entry name" value="(Trans)glycosidases"/>
    <property type="match status" value="1"/>
</dbReference>
<organism evidence="24 25">
    <name type="scientific">Aspergillus avenaceus</name>
    <dbReference type="NCBI Taxonomy" id="36643"/>
    <lineage>
        <taxon>Eukaryota</taxon>
        <taxon>Fungi</taxon>
        <taxon>Dikarya</taxon>
        <taxon>Ascomycota</taxon>
        <taxon>Pezizomycotina</taxon>
        <taxon>Eurotiomycetes</taxon>
        <taxon>Eurotiomycetidae</taxon>
        <taxon>Eurotiales</taxon>
        <taxon>Aspergillaceae</taxon>
        <taxon>Aspergillus</taxon>
        <taxon>Aspergillus subgen. Circumdati</taxon>
    </lineage>
</organism>
<reference evidence="24 25" key="1">
    <citation type="submission" date="2019-04" db="EMBL/GenBank/DDBJ databases">
        <title>Friends and foes A comparative genomics study of 23 Aspergillus species from section Flavi.</title>
        <authorList>
            <consortium name="DOE Joint Genome Institute"/>
            <person name="Kjaerbolling I."/>
            <person name="Vesth T."/>
            <person name="Frisvad J.C."/>
            <person name="Nybo J.L."/>
            <person name="Theobald S."/>
            <person name="Kildgaard S."/>
            <person name="Isbrandt T."/>
            <person name="Kuo A."/>
            <person name="Sato A."/>
            <person name="Lyhne E.K."/>
            <person name="Kogle M.E."/>
            <person name="Wiebenga A."/>
            <person name="Kun R.S."/>
            <person name="Lubbers R.J."/>
            <person name="Makela M.R."/>
            <person name="Barry K."/>
            <person name="Chovatia M."/>
            <person name="Clum A."/>
            <person name="Daum C."/>
            <person name="Haridas S."/>
            <person name="He G."/>
            <person name="LaButti K."/>
            <person name="Lipzen A."/>
            <person name="Mondo S."/>
            <person name="Riley R."/>
            <person name="Salamov A."/>
            <person name="Simmons B.A."/>
            <person name="Magnuson J.K."/>
            <person name="Henrissat B."/>
            <person name="Mortensen U.H."/>
            <person name="Larsen T.O."/>
            <person name="Devries R.P."/>
            <person name="Grigoriev I.V."/>
            <person name="Machida M."/>
            <person name="Baker S.E."/>
            <person name="Andersen M.R."/>
        </authorList>
    </citation>
    <scope>NUCLEOTIDE SEQUENCE [LARGE SCALE GENOMIC DNA]</scope>
    <source>
        <strain evidence="24 25">IBT 18842</strain>
    </source>
</reference>
<keyword evidence="16 20" id="KW-0326">Glycosidase</keyword>
<feature type="domain" description="GH18" evidence="23">
    <location>
        <begin position="29"/>
        <end position="337"/>
    </location>
</feature>